<keyword evidence="6 8" id="KW-0472">Membrane</keyword>
<name>A0A6B2G747_MYXSQ</name>
<evidence type="ECO:0000256" key="1">
    <source>
        <dbReference type="ARBA" id="ARBA00004479"/>
    </source>
</evidence>
<protein>
    <submittedName>
        <fullName evidence="11">Transmembrane emp24 domain-containing protein eca (Trinotate prediction)</fullName>
    </submittedName>
</protein>
<evidence type="ECO:0000313" key="11">
    <source>
        <dbReference type="EMBL" id="NDJ97379.1"/>
    </source>
</evidence>
<evidence type="ECO:0000256" key="6">
    <source>
        <dbReference type="ARBA" id="ARBA00023136"/>
    </source>
</evidence>
<dbReference type="InterPro" id="IPR009038">
    <property type="entry name" value="GOLD_dom"/>
</dbReference>
<evidence type="ECO:0000256" key="8">
    <source>
        <dbReference type="SAM" id="Phobius"/>
    </source>
</evidence>
<keyword evidence="3 7" id="KW-0812">Transmembrane</keyword>
<evidence type="ECO:0000256" key="5">
    <source>
        <dbReference type="ARBA" id="ARBA00022989"/>
    </source>
</evidence>
<evidence type="ECO:0000256" key="4">
    <source>
        <dbReference type="ARBA" id="ARBA00022729"/>
    </source>
</evidence>
<keyword evidence="5 8" id="KW-1133">Transmembrane helix</keyword>
<evidence type="ECO:0000256" key="3">
    <source>
        <dbReference type="ARBA" id="ARBA00022692"/>
    </source>
</evidence>
<accession>A0A6B2G747</accession>
<proteinExistence type="inferred from homology"/>
<evidence type="ECO:0000256" key="7">
    <source>
        <dbReference type="RuleBase" id="RU003827"/>
    </source>
</evidence>
<comment type="similarity">
    <text evidence="2 7">Belongs to the EMP24/GP25L family.</text>
</comment>
<evidence type="ECO:0000259" key="10">
    <source>
        <dbReference type="PROSITE" id="PS50866"/>
    </source>
</evidence>
<dbReference type="Pfam" id="PF01105">
    <property type="entry name" value="EMP24_GP25L"/>
    <property type="match status" value="1"/>
</dbReference>
<feature type="chain" id="PRO_5025498506" evidence="9">
    <location>
        <begin position="20"/>
        <end position="218"/>
    </location>
</feature>
<feature type="domain" description="GOLD" evidence="10">
    <location>
        <begin position="29"/>
        <end position="130"/>
    </location>
</feature>
<feature type="signal peptide" evidence="9">
    <location>
        <begin position="1"/>
        <end position="19"/>
    </location>
</feature>
<feature type="transmembrane region" description="Helical" evidence="8">
    <location>
        <begin position="186"/>
        <end position="205"/>
    </location>
</feature>
<dbReference type="EMBL" id="GHBR01002705">
    <property type="protein sequence ID" value="NDJ97379.1"/>
    <property type="molecule type" value="Transcribed_RNA"/>
</dbReference>
<organism evidence="11">
    <name type="scientific">Myxobolus squamalis</name>
    <name type="common">Myxosporean</name>
    <dbReference type="NCBI Taxonomy" id="59785"/>
    <lineage>
        <taxon>Eukaryota</taxon>
        <taxon>Metazoa</taxon>
        <taxon>Cnidaria</taxon>
        <taxon>Myxozoa</taxon>
        <taxon>Myxosporea</taxon>
        <taxon>Bivalvulida</taxon>
        <taxon>Platysporina</taxon>
        <taxon>Myxobolidae</taxon>
        <taxon>Myxobolus</taxon>
    </lineage>
</organism>
<evidence type="ECO:0000256" key="9">
    <source>
        <dbReference type="SAM" id="SignalP"/>
    </source>
</evidence>
<dbReference type="AlphaFoldDB" id="A0A6B2G747"/>
<dbReference type="InterPro" id="IPR015720">
    <property type="entry name" value="Emp24-like"/>
</dbReference>
<reference evidence="11" key="1">
    <citation type="submission" date="2018-11" db="EMBL/GenBank/DDBJ databases">
        <title>Myxobolus squamalis genome and transcriptome.</title>
        <authorList>
            <person name="Yahalomi D."/>
            <person name="Atkinson S.D."/>
            <person name="Neuhof M."/>
            <person name="Chang E.S."/>
            <person name="Philippe H."/>
            <person name="Cartwright P."/>
            <person name="Bartholomew J.L."/>
            <person name="Huchon D."/>
        </authorList>
    </citation>
    <scope>NUCLEOTIDE SEQUENCE</scope>
    <source>
        <strain evidence="11">71B08</strain>
        <tissue evidence="11">Whole</tissue>
    </source>
</reference>
<dbReference type="GO" id="GO:0016020">
    <property type="term" value="C:membrane"/>
    <property type="evidence" value="ECO:0007669"/>
    <property type="project" value="UniProtKB-SubCell"/>
</dbReference>
<dbReference type="SMART" id="SM01190">
    <property type="entry name" value="EMP24_GP25L"/>
    <property type="match status" value="1"/>
</dbReference>
<comment type="subcellular location">
    <subcellularLocation>
        <location evidence="1 7">Membrane</location>
        <topology evidence="1 7">Single-pass type I membrane protein</topology>
    </subcellularLocation>
</comment>
<keyword evidence="4 9" id="KW-0732">Signal</keyword>
<evidence type="ECO:0000256" key="2">
    <source>
        <dbReference type="ARBA" id="ARBA00007104"/>
    </source>
</evidence>
<dbReference type="PROSITE" id="PS50866">
    <property type="entry name" value="GOLD"/>
    <property type="match status" value="1"/>
</dbReference>
<sequence length="218" mass="25426">MKHLIKLSIFLSLISNSFSFYFYLKEDEQRCFSEDLPADTTLTGHYSVQQKSMTSKKYEESELLGINVIVTQNDARTLLSKFYSKTGRFLFNSDHEGSTYTICIIAQSSMSHDQKRTMDPHIMVKLEFSSGDRPVEENIAKEKMNSLELHVVELIDQTDHIIKEQNFQKKREITFRAISSKTSNRVLFWAAFQVVVLILASLWQIHHLRKFFVSKKIM</sequence>
<dbReference type="PANTHER" id="PTHR22811">
    <property type="entry name" value="TRANSMEMBRANE EMP24 DOMAIN-CONTAINING PROTEIN"/>
    <property type="match status" value="1"/>
</dbReference>